<dbReference type="AlphaFoldDB" id="A0A3M7Q2R2"/>
<organism evidence="1 2">
    <name type="scientific">Brachionus plicatilis</name>
    <name type="common">Marine rotifer</name>
    <name type="synonym">Brachionus muelleri</name>
    <dbReference type="NCBI Taxonomy" id="10195"/>
    <lineage>
        <taxon>Eukaryota</taxon>
        <taxon>Metazoa</taxon>
        <taxon>Spiralia</taxon>
        <taxon>Gnathifera</taxon>
        <taxon>Rotifera</taxon>
        <taxon>Eurotatoria</taxon>
        <taxon>Monogononta</taxon>
        <taxon>Pseudotrocha</taxon>
        <taxon>Ploima</taxon>
        <taxon>Brachionidae</taxon>
        <taxon>Brachionus</taxon>
    </lineage>
</organism>
<keyword evidence="2" id="KW-1185">Reference proteome</keyword>
<evidence type="ECO:0000313" key="2">
    <source>
        <dbReference type="Proteomes" id="UP000276133"/>
    </source>
</evidence>
<comment type="caution">
    <text evidence="1">The sequence shown here is derived from an EMBL/GenBank/DDBJ whole genome shotgun (WGS) entry which is preliminary data.</text>
</comment>
<dbReference type="EMBL" id="REGN01007813">
    <property type="protein sequence ID" value="RNA05228.1"/>
    <property type="molecule type" value="Genomic_DNA"/>
</dbReference>
<name>A0A3M7Q2R2_BRAPC</name>
<gene>
    <name evidence="1" type="ORF">BpHYR1_011322</name>
</gene>
<protein>
    <submittedName>
        <fullName evidence="1">Uncharacterized protein</fullName>
    </submittedName>
</protein>
<dbReference type="Proteomes" id="UP000276133">
    <property type="component" value="Unassembled WGS sequence"/>
</dbReference>
<reference evidence="1 2" key="1">
    <citation type="journal article" date="2018" name="Sci. Rep.">
        <title>Genomic signatures of local adaptation to the degree of environmental predictability in rotifers.</title>
        <authorList>
            <person name="Franch-Gras L."/>
            <person name="Hahn C."/>
            <person name="Garcia-Roger E.M."/>
            <person name="Carmona M.J."/>
            <person name="Serra M."/>
            <person name="Gomez A."/>
        </authorList>
    </citation>
    <scope>NUCLEOTIDE SEQUENCE [LARGE SCALE GENOMIC DNA]</scope>
    <source>
        <strain evidence="1">HYR1</strain>
    </source>
</reference>
<proteinExistence type="predicted"/>
<evidence type="ECO:0000313" key="1">
    <source>
        <dbReference type="EMBL" id="RNA05228.1"/>
    </source>
</evidence>
<sequence length="114" mass="12888">MFILYNNPANINKIFLSENDTTLLKLSVDEFIEFGETAAKYSAEFFLPIEPAFDKTSASFRILINFMVEAEFSFSLLIEELDELLAESIGLSALFGWKLFTLFCSSSKSDSVRS</sequence>
<accession>A0A3M7Q2R2</accession>